<dbReference type="OrthoDB" id="7862278at2759"/>
<protein>
    <submittedName>
        <fullName evidence="3">Uncharacterized protein</fullName>
    </submittedName>
</protein>
<dbReference type="AlphaFoldDB" id="W8BLL0"/>
<evidence type="ECO:0000313" key="3">
    <source>
        <dbReference type="EMBL" id="JAB99702.1"/>
    </source>
</evidence>
<reference evidence="3" key="2">
    <citation type="journal article" date="2014" name="BMC Genomics">
        <title>A genomic perspective to assessing quality of mass-reared SIT flies used in Mediterranean fruit fly (Ceratitis capitata) eradication in California.</title>
        <authorList>
            <person name="Calla B."/>
            <person name="Hall B."/>
            <person name="Hou S."/>
            <person name="Geib S.M."/>
        </authorList>
    </citation>
    <scope>NUCLEOTIDE SEQUENCE</scope>
</reference>
<feature type="coiled-coil region" evidence="1">
    <location>
        <begin position="173"/>
        <end position="200"/>
    </location>
</feature>
<reference evidence="3" key="1">
    <citation type="submission" date="2013-07" db="EMBL/GenBank/DDBJ databases">
        <authorList>
            <person name="Geib S."/>
        </authorList>
    </citation>
    <scope>NUCLEOTIDE SEQUENCE</scope>
</reference>
<organism evidence="3">
    <name type="scientific">Ceratitis capitata</name>
    <name type="common">Mediterranean fruit fly</name>
    <name type="synonym">Tephritis capitata</name>
    <dbReference type="NCBI Taxonomy" id="7213"/>
    <lineage>
        <taxon>Eukaryota</taxon>
        <taxon>Metazoa</taxon>
        <taxon>Ecdysozoa</taxon>
        <taxon>Arthropoda</taxon>
        <taxon>Hexapoda</taxon>
        <taxon>Insecta</taxon>
        <taxon>Pterygota</taxon>
        <taxon>Neoptera</taxon>
        <taxon>Endopterygota</taxon>
        <taxon>Diptera</taxon>
        <taxon>Brachycera</taxon>
        <taxon>Muscomorpha</taxon>
        <taxon>Tephritoidea</taxon>
        <taxon>Tephritidae</taxon>
        <taxon>Ceratitis</taxon>
        <taxon>Ceratitis</taxon>
    </lineage>
</organism>
<sequence length="234" mass="26587">MSKFCGVISKRLNSEQVEPLRFSHLEILTDWLTCETESLESDFLTKSEAVREAQLQVFKNEQQLIAINDIMKGLKLKMSTTEQELEVNEASIKLLESNINTLDEHTGQQLAATSISCSCPLVCVQHEQQNMLKMLENTDHNMAQLNMIMNEIYELQPYVQRTSNPYHTISSILDCHVTTLKQTEKNLNRLAEKLNGVDGMFRLAMQHLTAARQNRSHSAPPTVYKSFGDGRTNA</sequence>
<evidence type="ECO:0000256" key="1">
    <source>
        <dbReference type="SAM" id="Coils"/>
    </source>
</evidence>
<accession>W8BLL0</accession>
<feature type="region of interest" description="Disordered" evidence="2">
    <location>
        <begin position="211"/>
        <end position="234"/>
    </location>
</feature>
<dbReference type="EMBL" id="GAMC01006853">
    <property type="protein sequence ID" value="JAB99702.1"/>
    <property type="molecule type" value="mRNA"/>
</dbReference>
<evidence type="ECO:0000256" key="2">
    <source>
        <dbReference type="SAM" id="MobiDB-lite"/>
    </source>
</evidence>
<name>W8BLL0_CERCA</name>
<proteinExistence type="evidence at transcript level"/>
<keyword evidence="1" id="KW-0175">Coiled coil</keyword>